<dbReference type="Pfam" id="PF05546">
    <property type="entry name" value="She9_MDM33"/>
    <property type="match status" value="1"/>
</dbReference>
<dbReference type="AlphaFoldDB" id="A0A448YKP5"/>
<dbReference type="Proteomes" id="UP000290900">
    <property type="component" value="Unassembled WGS sequence"/>
</dbReference>
<comment type="similarity">
    <text evidence="1 10">Belongs to the SHE9 family.</text>
</comment>
<reference evidence="13 14" key="1">
    <citation type="submission" date="2018-12" db="EMBL/GenBank/DDBJ databases">
        <authorList>
            <person name="Tiukova I."/>
            <person name="Dainat J."/>
        </authorList>
    </citation>
    <scope>NUCLEOTIDE SEQUENCE [LARGE SCALE GENOMIC DNA]</scope>
</reference>
<evidence type="ECO:0000256" key="11">
    <source>
        <dbReference type="SAM" id="Coils"/>
    </source>
</evidence>
<keyword evidence="7 10" id="KW-0496">Mitochondrion</keyword>
<comment type="subcellular location">
    <subcellularLocation>
        <location evidence="10">Mitochondrion inner membrane</location>
        <topology evidence="10">Multi-pass membrane protein</topology>
    </subcellularLocation>
</comment>
<feature type="coiled-coil region" evidence="11">
    <location>
        <begin position="124"/>
        <end position="214"/>
    </location>
</feature>
<dbReference type="GO" id="GO:0005743">
    <property type="term" value="C:mitochondrial inner membrane"/>
    <property type="evidence" value="ECO:0007669"/>
    <property type="project" value="UniProtKB-SubCell"/>
</dbReference>
<feature type="region of interest" description="Disordered" evidence="12">
    <location>
        <begin position="1"/>
        <end position="51"/>
    </location>
</feature>
<name>A0A448YKP5_BRENA</name>
<dbReference type="PANTHER" id="PTHR31961:SF3">
    <property type="entry name" value="SENSITIVE TO HIGH EXPRESSION PROTEIN 9, MITOCHONDRIAL"/>
    <property type="match status" value="1"/>
</dbReference>
<dbReference type="GO" id="GO:0007007">
    <property type="term" value="P:inner mitochondrial membrane organization"/>
    <property type="evidence" value="ECO:0007669"/>
    <property type="project" value="TreeGrafter"/>
</dbReference>
<evidence type="ECO:0000256" key="10">
    <source>
        <dbReference type="RuleBase" id="RU364128"/>
    </source>
</evidence>
<proteinExistence type="inferred from homology"/>
<sequence>MGKRRKLSSQKPEEDVESLTKQTSKLIREIESEKSKLDKSTSPESLKSNSSNAGMVDFLNSVIDGENFQNLKKELTKFNESRLKMQSNYSESFSKRLGENVKELRSSIGIASKVVNDLTGYTRVNELKELIARNDSNLHELRDRIAEAKKAYNDAVEGRAQSQRDLNELLERKNSWTPEDLEKFTKMYMNEHALEGEVHQRSKALDQLEQKEDETHDSLIKSIMNRYHEEQVWSDKIRQFSTWGTVLIMVCNLILVLLVQLVFEPFKRSRLVHSFENKVRDLFAKNEEMGEEIKSLREDIQRSQQSISLQVSESNQKLSRLLPDETVEVTDTSFTSLLRLLISNLSSPFNSLSPETFVITKHDFQYFVFFFSSILLAAGCILGRTL</sequence>
<organism evidence="13 14">
    <name type="scientific">Brettanomyces naardenensis</name>
    <name type="common">Yeast</name>
    <dbReference type="NCBI Taxonomy" id="13370"/>
    <lineage>
        <taxon>Eukaryota</taxon>
        <taxon>Fungi</taxon>
        <taxon>Dikarya</taxon>
        <taxon>Ascomycota</taxon>
        <taxon>Saccharomycotina</taxon>
        <taxon>Pichiomycetes</taxon>
        <taxon>Pichiales</taxon>
        <taxon>Pichiaceae</taxon>
        <taxon>Brettanomyces</taxon>
    </lineage>
</organism>
<evidence type="ECO:0000256" key="6">
    <source>
        <dbReference type="ARBA" id="ARBA00023054"/>
    </source>
</evidence>
<gene>
    <name evidence="13" type="ORF">BRENAR_LOCUS2242</name>
</gene>
<keyword evidence="8 10" id="KW-0472">Membrane</keyword>
<feature type="transmembrane region" description="Helical" evidence="10">
    <location>
        <begin position="364"/>
        <end position="383"/>
    </location>
</feature>
<evidence type="ECO:0000256" key="12">
    <source>
        <dbReference type="SAM" id="MobiDB-lite"/>
    </source>
</evidence>
<keyword evidence="4 10" id="KW-0809">Transit peptide</keyword>
<dbReference type="EMBL" id="CAACVR010000012">
    <property type="protein sequence ID" value="VEU21509.1"/>
    <property type="molecule type" value="Genomic_DNA"/>
</dbReference>
<keyword evidence="6 11" id="KW-0175">Coiled coil</keyword>
<keyword evidence="14" id="KW-1185">Reference proteome</keyword>
<keyword evidence="3 10" id="KW-0999">Mitochondrion inner membrane</keyword>
<evidence type="ECO:0000256" key="2">
    <source>
        <dbReference type="ARBA" id="ARBA00022692"/>
    </source>
</evidence>
<dbReference type="OrthoDB" id="5595506at2759"/>
<feature type="transmembrane region" description="Helical" evidence="10">
    <location>
        <begin position="243"/>
        <end position="263"/>
    </location>
</feature>
<keyword evidence="2 10" id="KW-0812">Transmembrane</keyword>
<evidence type="ECO:0000256" key="8">
    <source>
        <dbReference type="ARBA" id="ARBA00023136"/>
    </source>
</evidence>
<keyword evidence="5 10" id="KW-1133">Transmembrane helix</keyword>
<dbReference type="InParanoid" id="A0A448YKP5"/>
<protein>
    <recommendedName>
        <fullName evidence="10">Sensitive to high expression protein 9, mitochondrial</fullName>
    </recommendedName>
</protein>
<evidence type="ECO:0000256" key="4">
    <source>
        <dbReference type="ARBA" id="ARBA00022946"/>
    </source>
</evidence>
<dbReference type="FunCoup" id="A0A448YKP5">
    <property type="interactions" value="46"/>
</dbReference>
<evidence type="ECO:0000256" key="3">
    <source>
        <dbReference type="ARBA" id="ARBA00022792"/>
    </source>
</evidence>
<comment type="subunit">
    <text evidence="10">Homooligomer.</text>
</comment>
<dbReference type="InterPro" id="IPR008839">
    <property type="entry name" value="MDM33_fungi"/>
</dbReference>
<evidence type="ECO:0000256" key="5">
    <source>
        <dbReference type="ARBA" id="ARBA00022989"/>
    </source>
</evidence>
<feature type="compositionally biased region" description="Polar residues" evidence="12">
    <location>
        <begin position="42"/>
        <end position="51"/>
    </location>
</feature>
<dbReference type="PANTHER" id="PTHR31961">
    <property type="entry name" value="SENSITIVE TO HIGH EXPRESSION PROTEIN 9, MITOCHONDRIAL"/>
    <property type="match status" value="1"/>
</dbReference>
<comment type="function">
    <text evidence="9">Required for the maintenance of the structure of the mitochondrial inner membrane. Involved in mitochondrial morphology. Causes growth arrest when highly overexpressed.</text>
</comment>
<feature type="coiled-coil region" evidence="11">
    <location>
        <begin position="279"/>
        <end position="306"/>
    </location>
</feature>
<accession>A0A448YKP5</accession>
<evidence type="ECO:0000256" key="9">
    <source>
        <dbReference type="ARBA" id="ARBA00024807"/>
    </source>
</evidence>
<feature type="compositionally biased region" description="Basic and acidic residues" evidence="12">
    <location>
        <begin position="26"/>
        <end position="41"/>
    </location>
</feature>
<evidence type="ECO:0000256" key="1">
    <source>
        <dbReference type="ARBA" id="ARBA00007472"/>
    </source>
</evidence>
<evidence type="ECO:0000313" key="13">
    <source>
        <dbReference type="EMBL" id="VEU21509.1"/>
    </source>
</evidence>
<evidence type="ECO:0000313" key="14">
    <source>
        <dbReference type="Proteomes" id="UP000290900"/>
    </source>
</evidence>
<evidence type="ECO:0000256" key="7">
    <source>
        <dbReference type="ARBA" id="ARBA00023128"/>
    </source>
</evidence>